<dbReference type="InterPro" id="IPR001431">
    <property type="entry name" value="Pept_M16_Zn_BS"/>
</dbReference>
<dbReference type="Pfam" id="PF05193">
    <property type="entry name" value="Peptidase_M16_C"/>
    <property type="match status" value="1"/>
</dbReference>
<dbReference type="PANTHER" id="PTHR11851">
    <property type="entry name" value="METALLOPROTEASE"/>
    <property type="match status" value="1"/>
</dbReference>
<name>A0A9X5E5W9_9CYAN</name>
<accession>A0A9X5E5W9</accession>
<dbReference type="PROSITE" id="PS00143">
    <property type="entry name" value="INSULINASE"/>
    <property type="match status" value="1"/>
</dbReference>
<feature type="domain" description="Peptidase M16 C-terminal" evidence="5">
    <location>
        <begin position="329"/>
        <end position="507"/>
    </location>
</feature>
<dbReference type="EMBL" id="JTJC03000003">
    <property type="protein sequence ID" value="NHC35812.1"/>
    <property type="molecule type" value="Genomic_DNA"/>
</dbReference>
<dbReference type="PANTHER" id="PTHR11851:SF49">
    <property type="entry name" value="MITOCHONDRIAL-PROCESSING PEPTIDASE SUBUNIT ALPHA"/>
    <property type="match status" value="1"/>
</dbReference>
<sequence>MMHQIVHFIRSILSAFKIWQRLLAILTIVTILFWVVCSETALADSVISYQLSVISEKGERQEARGDFSATLPLSHSSLSFLSPLSLLTPTPDSRLPTPPSKSIQPYYQRVSQDLTEFRLSNGMKFIVLERHQAPVVSFLTYADVGGVDEPVGKTGVAHFLEHLAFKGTTRIGTRDYTVEKPLLEQLDKLAAEITAAKVAKKEAEVTKLQAQFERVEAEAAQLVKQNELGQIVEQAGGVGLNANTSTEATRYFYSFPANKLEMWMSLESERFLEPVFREFYKEKDVILEERRLRVENSPIGQMVEKFLDTAYQVHPYKRPVIGYEQDIRNLTRDDVQQFFDTYYIPSQLTIAIVGDVNPQQVKQLAQVYFGRYRAKAAPPKLTTVEPKQQKTREVTLKLTTQPWYLEGYHCPAINDPDYVVYETIGRLLSNGRTSRLYQSLVEKQRLALSAQGSSGFPGNKYENLMLFYVLTAPGHTVDEVGTAMRKEIDRLKTEPVSAMELERVKTQAKADLLRSLDSNMGMAQLLLEYEVKTGSWQNLFKELEAIAQVSSADIQRVARQTFIPKNRTVGRLLSS</sequence>
<dbReference type="Gene3D" id="3.30.830.10">
    <property type="entry name" value="Metalloenzyme, LuxS/M16 peptidase-like"/>
    <property type="match status" value="2"/>
</dbReference>
<dbReference type="OrthoDB" id="9811314at2"/>
<dbReference type="InterPro" id="IPR050361">
    <property type="entry name" value="MPP/UQCRC_Complex"/>
</dbReference>
<evidence type="ECO:0000256" key="2">
    <source>
        <dbReference type="RuleBase" id="RU004447"/>
    </source>
</evidence>
<dbReference type="InterPro" id="IPR011249">
    <property type="entry name" value="Metalloenz_LuxS/M16"/>
</dbReference>
<comment type="similarity">
    <text evidence="1 2">Belongs to the peptidase M16 family.</text>
</comment>
<dbReference type="GO" id="GO:0006508">
    <property type="term" value="P:proteolysis"/>
    <property type="evidence" value="ECO:0007669"/>
    <property type="project" value="InterPro"/>
</dbReference>
<dbReference type="Pfam" id="PF00675">
    <property type="entry name" value="Peptidase_M16"/>
    <property type="match status" value="2"/>
</dbReference>
<evidence type="ECO:0000313" key="6">
    <source>
        <dbReference type="EMBL" id="NHC35812.1"/>
    </source>
</evidence>
<dbReference type="AlphaFoldDB" id="A0A9X5E5W9"/>
<dbReference type="RefSeq" id="WP_039713261.1">
    <property type="nucleotide sequence ID" value="NZ_JTJC03000003.1"/>
</dbReference>
<evidence type="ECO:0000256" key="3">
    <source>
        <dbReference type="SAM" id="Coils"/>
    </source>
</evidence>
<dbReference type="GO" id="GO:0004222">
    <property type="term" value="F:metalloendopeptidase activity"/>
    <property type="evidence" value="ECO:0007669"/>
    <property type="project" value="InterPro"/>
</dbReference>
<organism evidence="6 7">
    <name type="scientific">Scytonema millei VB511283</name>
    <dbReference type="NCBI Taxonomy" id="1245923"/>
    <lineage>
        <taxon>Bacteria</taxon>
        <taxon>Bacillati</taxon>
        <taxon>Cyanobacteriota</taxon>
        <taxon>Cyanophyceae</taxon>
        <taxon>Nostocales</taxon>
        <taxon>Scytonemataceae</taxon>
        <taxon>Scytonema</taxon>
    </lineage>
</organism>
<dbReference type="Proteomes" id="UP000031532">
    <property type="component" value="Unassembled WGS sequence"/>
</dbReference>
<evidence type="ECO:0000313" key="7">
    <source>
        <dbReference type="Proteomes" id="UP000031532"/>
    </source>
</evidence>
<keyword evidence="3" id="KW-0175">Coiled coil</keyword>
<dbReference type="SUPFAM" id="SSF63411">
    <property type="entry name" value="LuxS/MPP-like metallohydrolase"/>
    <property type="match status" value="2"/>
</dbReference>
<comment type="caution">
    <text evidence="6">The sequence shown here is derived from an EMBL/GenBank/DDBJ whole genome shotgun (WGS) entry which is preliminary data.</text>
</comment>
<evidence type="ECO:0000259" key="5">
    <source>
        <dbReference type="Pfam" id="PF05193"/>
    </source>
</evidence>
<feature type="domain" description="Peptidase M16 N-terminal" evidence="4">
    <location>
        <begin position="127"/>
        <end position="173"/>
    </location>
</feature>
<evidence type="ECO:0000256" key="1">
    <source>
        <dbReference type="ARBA" id="ARBA00007261"/>
    </source>
</evidence>
<gene>
    <name evidence="6" type="ORF">QH73_0014320</name>
</gene>
<proteinExistence type="inferred from homology"/>
<evidence type="ECO:0000259" key="4">
    <source>
        <dbReference type="Pfam" id="PF00675"/>
    </source>
</evidence>
<reference evidence="6 7" key="1">
    <citation type="journal article" date="2015" name="Genome Announc.">
        <title>Draft Genome Sequence of the Terrestrial Cyanobacterium Scytonema millei VB511283, Isolated from Eastern India.</title>
        <authorList>
            <person name="Sen D."/>
            <person name="Chandrababunaidu M.M."/>
            <person name="Singh D."/>
            <person name="Sanghi N."/>
            <person name="Ghorai A."/>
            <person name="Mishra G.P."/>
            <person name="Madduluri M."/>
            <person name="Adhikary S.P."/>
            <person name="Tripathy S."/>
        </authorList>
    </citation>
    <scope>NUCLEOTIDE SEQUENCE [LARGE SCALE GENOMIC DNA]</scope>
    <source>
        <strain evidence="6 7">VB511283</strain>
    </source>
</reference>
<feature type="domain" description="Peptidase M16 N-terminal" evidence="4">
    <location>
        <begin position="224"/>
        <end position="322"/>
    </location>
</feature>
<protein>
    <submittedName>
        <fullName evidence="6">Insulinase family protein</fullName>
    </submittedName>
</protein>
<dbReference type="InterPro" id="IPR007863">
    <property type="entry name" value="Peptidase_M16_C"/>
</dbReference>
<feature type="coiled-coil region" evidence="3">
    <location>
        <begin position="186"/>
        <end position="225"/>
    </location>
</feature>
<dbReference type="GO" id="GO:0046872">
    <property type="term" value="F:metal ion binding"/>
    <property type="evidence" value="ECO:0007669"/>
    <property type="project" value="InterPro"/>
</dbReference>
<dbReference type="InterPro" id="IPR011765">
    <property type="entry name" value="Pept_M16_N"/>
</dbReference>
<keyword evidence="7" id="KW-1185">Reference proteome</keyword>